<comment type="caution">
    <text evidence="9">The sequence shown here is derived from an EMBL/GenBank/DDBJ whole genome shotgun (WGS) entry which is preliminary data.</text>
</comment>
<dbReference type="PANTHER" id="PTHR33228:SF77">
    <property type="entry name" value="PROTEIN GLUTAMINE DUMPER 2"/>
    <property type="match status" value="1"/>
</dbReference>
<keyword evidence="7 8" id="KW-0472">Membrane</keyword>
<feature type="transmembrane region" description="Helical" evidence="8">
    <location>
        <begin position="12"/>
        <end position="34"/>
    </location>
</feature>
<keyword evidence="10" id="KW-1185">Reference proteome</keyword>
<keyword evidence="5" id="KW-0029">Amino-acid transport</keyword>
<evidence type="ECO:0000313" key="9">
    <source>
        <dbReference type="EMBL" id="KAJ3707975.1"/>
    </source>
</evidence>
<sequence length="83" mass="8682">MVESFLKSSLPYLLLISIAIIMGIITVALIMLICTHRKSSNGDSLSSIEKAVVPVSADLGPQIVVIMAGDVTPSFVAKPVSAL</sequence>
<evidence type="ECO:0000256" key="6">
    <source>
        <dbReference type="ARBA" id="ARBA00022989"/>
    </source>
</evidence>
<evidence type="ECO:0000313" key="10">
    <source>
        <dbReference type="Proteomes" id="UP001210211"/>
    </source>
</evidence>
<keyword evidence="6 8" id="KW-1133">Transmembrane helix</keyword>
<keyword evidence="3" id="KW-0813">Transport</keyword>
<reference evidence="9 10" key="1">
    <citation type="journal article" date="2022" name="Cell">
        <title>Repeat-based holocentromeres influence genome architecture and karyotype evolution.</title>
        <authorList>
            <person name="Hofstatter P.G."/>
            <person name="Thangavel G."/>
            <person name="Lux T."/>
            <person name="Neumann P."/>
            <person name="Vondrak T."/>
            <person name="Novak P."/>
            <person name="Zhang M."/>
            <person name="Costa L."/>
            <person name="Castellani M."/>
            <person name="Scott A."/>
            <person name="Toegelov H."/>
            <person name="Fuchs J."/>
            <person name="Mata-Sucre Y."/>
            <person name="Dias Y."/>
            <person name="Vanzela A.L.L."/>
            <person name="Huettel B."/>
            <person name="Almeida C.C.S."/>
            <person name="Simkova H."/>
            <person name="Souza G."/>
            <person name="Pedrosa-Harand A."/>
            <person name="Macas J."/>
            <person name="Mayer K.F.X."/>
            <person name="Houben A."/>
            <person name="Marques A."/>
        </authorList>
    </citation>
    <scope>NUCLEOTIDE SEQUENCE [LARGE SCALE GENOMIC DNA]</scope>
    <source>
        <strain evidence="9">RhyTen1mFocal</strain>
    </source>
</reference>
<proteinExistence type="inferred from homology"/>
<gene>
    <name evidence="9" type="ORF">LUZ61_011680</name>
</gene>
<accession>A0AAD6A1L9</accession>
<evidence type="ECO:0000256" key="2">
    <source>
        <dbReference type="ARBA" id="ARBA00009977"/>
    </source>
</evidence>
<evidence type="ECO:0000256" key="7">
    <source>
        <dbReference type="ARBA" id="ARBA00023136"/>
    </source>
</evidence>
<dbReference type="EMBL" id="JAMRDG010000001">
    <property type="protein sequence ID" value="KAJ3707975.1"/>
    <property type="molecule type" value="Genomic_DNA"/>
</dbReference>
<keyword evidence="4 8" id="KW-0812">Transmembrane</keyword>
<dbReference type="GO" id="GO:0080143">
    <property type="term" value="P:regulation of amino acid export"/>
    <property type="evidence" value="ECO:0007669"/>
    <property type="project" value="InterPro"/>
</dbReference>
<dbReference type="PANTHER" id="PTHR33228">
    <property type="entry name" value="PROTEIN GLUTAMINE DUMPER 4-RELATED"/>
    <property type="match status" value="1"/>
</dbReference>
<evidence type="ECO:0000256" key="5">
    <source>
        <dbReference type="ARBA" id="ARBA00022970"/>
    </source>
</evidence>
<name>A0AAD6A1L9_9POAL</name>
<evidence type="ECO:0000256" key="4">
    <source>
        <dbReference type="ARBA" id="ARBA00022692"/>
    </source>
</evidence>
<protein>
    <submittedName>
        <fullName evidence="9">Uncharacterized protein</fullName>
    </submittedName>
</protein>
<dbReference type="GO" id="GO:0016020">
    <property type="term" value="C:membrane"/>
    <property type="evidence" value="ECO:0007669"/>
    <property type="project" value="UniProtKB-SubCell"/>
</dbReference>
<comment type="similarity">
    <text evidence="2">Belongs to the GLUTAMINE DUMPER 1 (TC 9.B.60) family.</text>
</comment>
<evidence type="ECO:0000256" key="1">
    <source>
        <dbReference type="ARBA" id="ARBA00004167"/>
    </source>
</evidence>
<organism evidence="9 10">
    <name type="scientific">Rhynchospora tenuis</name>
    <dbReference type="NCBI Taxonomy" id="198213"/>
    <lineage>
        <taxon>Eukaryota</taxon>
        <taxon>Viridiplantae</taxon>
        <taxon>Streptophyta</taxon>
        <taxon>Embryophyta</taxon>
        <taxon>Tracheophyta</taxon>
        <taxon>Spermatophyta</taxon>
        <taxon>Magnoliopsida</taxon>
        <taxon>Liliopsida</taxon>
        <taxon>Poales</taxon>
        <taxon>Cyperaceae</taxon>
        <taxon>Cyperoideae</taxon>
        <taxon>Rhynchosporeae</taxon>
        <taxon>Rhynchospora</taxon>
    </lineage>
</organism>
<evidence type="ECO:0000256" key="3">
    <source>
        <dbReference type="ARBA" id="ARBA00022448"/>
    </source>
</evidence>
<dbReference type="GO" id="GO:0006865">
    <property type="term" value="P:amino acid transport"/>
    <property type="evidence" value="ECO:0007669"/>
    <property type="project" value="UniProtKB-KW"/>
</dbReference>
<dbReference type="InterPro" id="IPR040359">
    <property type="entry name" value="GDU"/>
</dbReference>
<comment type="subcellular location">
    <subcellularLocation>
        <location evidence="1">Membrane</location>
        <topology evidence="1">Single-pass membrane protein</topology>
    </subcellularLocation>
</comment>
<dbReference type="AlphaFoldDB" id="A0AAD6A1L9"/>
<evidence type="ECO:0000256" key="8">
    <source>
        <dbReference type="SAM" id="Phobius"/>
    </source>
</evidence>
<dbReference type="Proteomes" id="UP001210211">
    <property type="component" value="Unassembled WGS sequence"/>
</dbReference>